<dbReference type="PROSITE" id="PS01169">
    <property type="entry name" value="RIBOSOMAL_L21"/>
    <property type="match status" value="1"/>
</dbReference>
<accession>A0A6B3N9F0</accession>
<reference evidence="9" key="1">
    <citation type="submission" date="2019-11" db="EMBL/GenBank/DDBJ databases">
        <title>Genomic insights into an expanded diversity of filamentous marine cyanobacteria reveals the extraordinary biosynthetic potential of Moorea and Okeania.</title>
        <authorList>
            <person name="Ferreira Leao T."/>
            <person name="Wang M."/>
            <person name="Moss N."/>
            <person name="Da Silva R."/>
            <person name="Sanders J."/>
            <person name="Nurk S."/>
            <person name="Gurevich A."/>
            <person name="Humphrey G."/>
            <person name="Reher R."/>
            <person name="Zhu Q."/>
            <person name="Belda-Ferre P."/>
            <person name="Glukhov E."/>
            <person name="Rex R."/>
            <person name="Dorrestein P.C."/>
            <person name="Knight R."/>
            <person name="Pevzner P."/>
            <person name="Gerwick W.H."/>
            <person name="Gerwick L."/>
        </authorList>
    </citation>
    <scope>NUCLEOTIDE SEQUENCE</scope>
    <source>
        <strain evidence="9">SIO1C4</strain>
    </source>
</reference>
<comment type="subunit">
    <text evidence="6">Part of the 50S ribosomal subunit. Contacts protein L20.</text>
</comment>
<dbReference type="NCBIfam" id="TIGR00061">
    <property type="entry name" value="L21"/>
    <property type="match status" value="1"/>
</dbReference>
<dbReference type="GO" id="GO:0019843">
    <property type="term" value="F:rRNA binding"/>
    <property type="evidence" value="ECO:0007669"/>
    <property type="project" value="UniProtKB-UniRule"/>
</dbReference>
<gene>
    <name evidence="6 9" type="primary">rplU</name>
    <name evidence="6" type="synonym">rpl21</name>
    <name evidence="9" type="ORF">F6J89_19405</name>
</gene>
<sequence length="160" mass="17650">MSYAIIETGGKQLRVEPGRFYDIELLPVEPEERVIIENVLLVSNDGEVAIGQPFVTGATVEGTVMRHLRGRKVLVYKMKPKKKTRKKRGHRQEITRLMINSISMNGSAIASSSGELQEKIITEETSTPAPEGDEEVVTSTVEETKVETPATAETNEVAPE</sequence>
<dbReference type="AlphaFoldDB" id="A0A6B3N9F0"/>
<dbReference type="SUPFAM" id="SSF141091">
    <property type="entry name" value="L21p-like"/>
    <property type="match status" value="1"/>
</dbReference>
<proteinExistence type="inferred from homology"/>
<dbReference type="InterPro" id="IPR036164">
    <property type="entry name" value="bL21-like_sf"/>
</dbReference>
<comment type="function">
    <text evidence="6 7">This protein binds to 23S rRNA in the presence of protein L20.</text>
</comment>
<evidence type="ECO:0000256" key="8">
    <source>
        <dbReference type="SAM" id="MobiDB-lite"/>
    </source>
</evidence>
<comment type="similarity">
    <text evidence="1 6 7">Belongs to the bacterial ribosomal protein bL21 family.</text>
</comment>
<evidence type="ECO:0000256" key="3">
    <source>
        <dbReference type="ARBA" id="ARBA00022884"/>
    </source>
</evidence>
<dbReference type="PANTHER" id="PTHR21349:SF0">
    <property type="entry name" value="LARGE RIBOSOMAL SUBUNIT PROTEIN BL21M"/>
    <property type="match status" value="1"/>
</dbReference>
<evidence type="ECO:0000256" key="2">
    <source>
        <dbReference type="ARBA" id="ARBA00022730"/>
    </source>
</evidence>
<dbReference type="HAMAP" id="MF_01363">
    <property type="entry name" value="Ribosomal_bL21"/>
    <property type="match status" value="1"/>
</dbReference>
<dbReference type="GO" id="GO:0005737">
    <property type="term" value="C:cytoplasm"/>
    <property type="evidence" value="ECO:0007669"/>
    <property type="project" value="UniProtKB-ARBA"/>
</dbReference>
<dbReference type="PANTHER" id="PTHR21349">
    <property type="entry name" value="50S RIBOSOMAL PROTEIN L21"/>
    <property type="match status" value="1"/>
</dbReference>
<dbReference type="EMBL" id="JAAHFQ010000418">
    <property type="protein sequence ID" value="NER29719.1"/>
    <property type="molecule type" value="Genomic_DNA"/>
</dbReference>
<dbReference type="GO" id="GO:0003735">
    <property type="term" value="F:structural constituent of ribosome"/>
    <property type="evidence" value="ECO:0007669"/>
    <property type="project" value="InterPro"/>
</dbReference>
<keyword evidence="3 6" id="KW-0694">RNA-binding</keyword>
<evidence type="ECO:0000256" key="6">
    <source>
        <dbReference type="HAMAP-Rule" id="MF_01363"/>
    </source>
</evidence>
<keyword evidence="5 6" id="KW-0687">Ribonucleoprotein</keyword>
<dbReference type="InterPro" id="IPR028909">
    <property type="entry name" value="bL21-like"/>
</dbReference>
<evidence type="ECO:0000313" key="9">
    <source>
        <dbReference type="EMBL" id="NER29719.1"/>
    </source>
</evidence>
<dbReference type="GO" id="GO:1990904">
    <property type="term" value="C:ribonucleoprotein complex"/>
    <property type="evidence" value="ECO:0007669"/>
    <property type="project" value="UniProtKB-KW"/>
</dbReference>
<dbReference type="GO" id="GO:0005840">
    <property type="term" value="C:ribosome"/>
    <property type="evidence" value="ECO:0007669"/>
    <property type="project" value="UniProtKB-KW"/>
</dbReference>
<dbReference type="InterPro" id="IPR018258">
    <property type="entry name" value="Ribosomal_bL21_CS"/>
</dbReference>
<protein>
    <recommendedName>
        <fullName evidence="6">Large ribosomal subunit protein bL21</fullName>
    </recommendedName>
</protein>
<keyword evidence="4 6" id="KW-0689">Ribosomal protein</keyword>
<name>A0A6B3N9F0_9CYAN</name>
<dbReference type="GO" id="GO:0006412">
    <property type="term" value="P:translation"/>
    <property type="evidence" value="ECO:0007669"/>
    <property type="project" value="UniProtKB-UniRule"/>
</dbReference>
<dbReference type="InterPro" id="IPR001787">
    <property type="entry name" value="Ribosomal_bL21"/>
</dbReference>
<dbReference type="Pfam" id="PF00829">
    <property type="entry name" value="Ribosomal_L21p"/>
    <property type="match status" value="1"/>
</dbReference>
<evidence type="ECO:0000256" key="4">
    <source>
        <dbReference type="ARBA" id="ARBA00022980"/>
    </source>
</evidence>
<evidence type="ECO:0000256" key="5">
    <source>
        <dbReference type="ARBA" id="ARBA00023274"/>
    </source>
</evidence>
<feature type="region of interest" description="Disordered" evidence="8">
    <location>
        <begin position="141"/>
        <end position="160"/>
    </location>
</feature>
<organism evidence="9">
    <name type="scientific">Symploca sp. SIO1C4</name>
    <dbReference type="NCBI Taxonomy" id="2607765"/>
    <lineage>
        <taxon>Bacteria</taxon>
        <taxon>Bacillati</taxon>
        <taxon>Cyanobacteriota</taxon>
        <taxon>Cyanophyceae</taxon>
        <taxon>Coleofasciculales</taxon>
        <taxon>Coleofasciculaceae</taxon>
        <taxon>Symploca</taxon>
    </lineage>
</organism>
<evidence type="ECO:0000256" key="7">
    <source>
        <dbReference type="RuleBase" id="RU000562"/>
    </source>
</evidence>
<keyword evidence="2 6" id="KW-0699">rRNA-binding</keyword>
<comment type="caution">
    <text evidence="9">The sequence shown here is derived from an EMBL/GenBank/DDBJ whole genome shotgun (WGS) entry which is preliminary data.</text>
</comment>
<evidence type="ECO:0000256" key="1">
    <source>
        <dbReference type="ARBA" id="ARBA00008563"/>
    </source>
</evidence>